<dbReference type="AlphaFoldDB" id="A0A2S6G0E5"/>
<comment type="cofactor">
    <cofactor evidence="1">
        <name>FAD</name>
        <dbReference type="ChEBI" id="CHEBI:57692"/>
    </cofactor>
</comment>
<keyword evidence="3" id="KW-0274">FAD</keyword>
<dbReference type="PANTHER" id="PTHR43429:SF3">
    <property type="entry name" value="NITRITE REDUCTASE [NAD(P)H]"/>
    <property type="match status" value="1"/>
</dbReference>
<evidence type="ECO:0000256" key="2">
    <source>
        <dbReference type="ARBA" id="ARBA00022630"/>
    </source>
</evidence>
<comment type="caution">
    <text evidence="6">The sequence shown here is derived from an EMBL/GenBank/DDBJ whole genome shotgun (WGS) entry which is preliminary data.</text>
</comment>
<dbReference type="Pfam" id="PF18267">
    <property type="entry name" value="Rubredoxin_C"/>
    <property type="match status" value="1"/>
</dbReference>
<dbReference type="GO" id="GO:0016491">
    <property type="term" value="F:oxidoreductase activity"/>
    <property type="evidence" value="ECO:0007669"/>
    <property type="project" value="InterPro"/>
</dbReference>
<dbReference type="Pfam" id="PF07992">
    <property type="entry name" value="Pyr_redox_2"/>
    <property type="match status" value="1"/>
</dbReference>
<dbReference type="InterPro" id="IPR023753">
    <property type="entry name" value="FAD/NAD-binding_dom"/>
</dbReference>
<dbReference type="EMBL" id="PTIS01000001">
    <property type="protein sequence ID" value="PPK49399.1"/>
    <property type="molecule type" value="Genomic_DNA"/>
</dbReference>
<dbReference type="PRINTS" id="PR00368">
    <property type="entry name" value="FADPNR"/>
</dbReference>
<dbReference type="OrthoDB" id="9807946at2"/>
<keyword evidence="2" id="KW-0285">Flavoprotein</keyword>
<accession>A0A2S6G0E5</accession>
<name>A0A2S6G0E5_9CLOT</name>
<dbReference type="Proteomes" id="UP000239863">
    <property type="component" value="Unassembled WGS sequence"/>
</dbReference>
<dbReference type="InterPro" id="IPR036188">
    <property type="entry name" value="FAD/NAD-bd_sf"/>
</dbReference>
<dbReference type="SUPFAM" id="SSF51905">
    <property type="entry name" value="FAD/NAD(P)-binding domain"/>
    <property type="match status" value="1"/>
</dbReference>
<dbReference type="Gene3D" id="3.50.50.60">
    <property type="entry name" value="FAD/NAD(P)-binding domain"/>
    <property type="match status" value="2"/>
</dbReference>
<evidence type="ECO:0000313" key="7">
    <source>
        <dbReference type="Proteomes" id="UP000239863"/>
    </source>
</evidence>
<dbReference type="Gene3D" id="3.30.390.30">
    <property type="match status" value="1"/>
</dbReference>
<evidence type="ECO:0000256" key="1">
    <source>
        <dbReference type="ARBA" id="ARBA00001974"/>
    </source>
</evidence>
<dbReference type="PANTHER" id="PTHR43429">
    <property type="entry name" value="PYRIDINE NUCLEOTIDE-DISULFIDE OXIDOREDUCTASE DOMAIN-CONTAINING"/>
    <property type="match status" value="1"/>
</dbReference>
<dbReference type="InterPro" id="IPR041575">
    <property type="entry name" value="Rubredoxin_C"/>
</dbReference>
<dbReference type="STRING" id="37659.GCA_000703125_00013"/>
<proteinExistence type="predicted"/>
<evidence type="ECO:0000256" key="3">
    <source>
        <dbReference type="ARBA" id="ARBA00022827"/>
    </source>
</evidence>
<feature type="domain" description="FAD/NAD(P)-binding" evidence="4">
    <location>
        <begin position="5"/>
        <end position="294"/>
    </location>
</feature>
<dbReference type="InterPro" id="IPR016156">
    <property type="entry name" value="FAD/NAD-linked_Rdtase_dimer_sf"/>
</dbReference>
<evidence type="ECO:0000259" key="4">
    <source>
        <dbReference type="Pfam" id="PF07992"/>
    </source>
</evidence>
<dbReference type="InterPro" id="IPR050260">
    <property type="entry name" value="FAD-bd_OxRdtase"/>
</dbReference>
<feature type="domain" description="NADH-rubredoxin oxidoreductase C-terminal" evidence="5">
    <location>
        <begin position="313"/>
        <end position="379"/>
    </location>
</feature>
<organism evidence="6 7">
    <name type="scientific">Clostridium algidicarnis DSM 15099</name>
    <dbReference type="NCBI Taxonomy" id="1121295"/>
    <lineage>
        <taxon>Bacteria</taxon>
        <taxon>Bacillati</taxon>
        <taxon>Bacillota</taxon>
        <taxon>Clostridia</taxon>
        <taxon>Eubacteriales</taxon>
        <taxon>Clostridiaceae</taxon>
        <taxon>Clostridium</taxon>
    </lineage>
</organism>
<evidence type="ECO:0000313" key="6">
    <source>
        <dbReference type="EMBL" id="PPK49399.1"/>
    </source>
</evidence>
<evidence type="ECO:0000259" key="5">
    <source>
        <dbReference type="Pfam" id="PF18267"/>
    </source>
</evidence>
<sequence length="405" mass="44829">MNKGYVIIGSGISAISAAKAIRDKDKSGSISIYGEESMMPYLRIKLSKDLFKDLNNDKILLKKQQWYEENNISFFKDTRILKIDVENKILMSSKGENISYDKLLIATGSRNRRLPIIGSDKEGVFTLRNVLDANNIKDYLKEKHNVVHIGGGVQGLETAWTLHSNGKEVFIVEAGKRLMPRLLDERASSILKEKIENTGVKFICDTRVDEILGHKKVEAVSINEKQVIPCNSVIYSIGMIPNIEIVKDTKIKTNKGIVVNDNMETSIKDVYAAGDVAEFKGNIEGLWMKATEQGTVAGSNMAEDNVIYKNAVPVTVFNAFNTSLFSMGDVSYGSYDNSISEEVDGKYIKIFIKDNSIVGAISIGDASISRTVKTCIEDGLSIDGIDLDTITIKELISQMQKSIKS</sequence>
<protein>
    <submittedName>
        <fullName evidence="6">Nitrite reductase (NADH) large subunit</fullName>
    </submittedName>
</protein>
<dbReference type="RefSeq" id="WP_104408811.1">
    <property type="nucleotide sequence ID" value="NZ_PTIS01000001.1"/>
</dbReference>
<dbReference type="PRINTS" id="PR00469">
    <property type="entry name" value="PNDRDTASEII"/>
</dbReference>
<gene>
    <name evidence="6" type="ORF">BD821_10159</name>
</gene>
<reference evidence="6 7" key="1">
    <citation type="submission" date="2018-02" db="EMBL/GenBank/DDBJ databases">
        <title>Genomic Encyclopedia of Archaeal and Bacterial Type Strains, Phase II (KMG-II): from individual species to whole genera.</title>
        <authorList>
            <person name="Goeker M."/>
        </authorList>
    </citation>
    <scope>NUCLEOTIDE SEQUENCE [LARGE SCALE GENOMIC DNA]</scope>
    <source>
        <strain evidence="6 7">DSM 15099</strain>
    </source>
</reference>